<dbReference type="InterPro" id="IPR007740">
    <property type="entry name" value="Ribosomal_mL49"/>
</dbReference>
<evidence type="ECO:0000256" key="2">
    <source>
        <dbReference type="ARBA" id="ARBA00005677"/>
    </source>
</evidence>
<keyword evidence="5" id="KW-0687">Ribonucleoprotein</keyword>
<dbReference type="PANTHER" id="PTHR13477">
    <property type="entry name" value="MITOCHONDRIAL 39S RIBOSOMAL PROTEIN L49"/>
    <property type="match status" value="1"/>
</dbReference>
<gene>
    <name evidence="8" type="ORF">CLUMA_CG011035</name>
</gene>
<evidence type="ECO:0000256" key="1">
    <source>
        <dbReference type="ARBA" id="ARBA00004173"/>
    </source>
</evidence>
<dbReference type="EMBL" id="CVRI01000047">
    <property type="protein sequence ID" value="CRK97650.1"/>
    <property type="molecule type" value="Genomic_DNA"/>
</dbReference>
<comment type="subcellular location">
    <subcellularLocation>
        <location evidence="1">Mitochondrion</location>
    </subcellularLocation>
</comment>
<dbReference type="Pfam" id="PF05046">
    <property type="entry name" value="Img2"/>
    <property type="match status" value="1"/>
</dbReference>
<evidence type="ECO:0000256" key="6">
    <source>
        <dbReference type="ARBA" id="ARBA00035191"/>
    </source>
</evidence>
<evidence type="ECO:0000313" key="8">
    <source>
        <dbReference type="EMBL" id="CRK97650.1"/>
    </source>
</evidence>
<comment type="similarity">
    <text evidence="2">Belongs to the mitochondrion-specific ribosomal protein mL49 family.</text>
</comment>
<dbReference type="STRING" id="568069.A0A1J1ID38"/>
<dbReference type="GO" id="GO:0006412">
    <property type="term" value="P:translation"/>
    <property type="evidence" value="ECO:0007669"/>
    <property type="project" value="InterPro"/>
</dbReference>
<keyword evidence="3" id="KW-0689">Ribosomal protein</keyword>
<dbReference type="Proteomes" id="UP000183832">
    <property type="component" value="Unassembled WGS sequence"/>
</dbReference>
<dbReference type="GO" id="GO:0005762">
    <property type="term" value="C:mitochondrial large ribosomal subunit"/>
    <property type="evidence" value="ECO:0007669"/>
    <property type="project" value="TreeGrafter"/>
</dbReference>
<evidence type="ECO:0000313" key="9">
    <source>
        <dbReference type="Proteomes" id="UP000183832"/>
    </source>
</evidence>
<dbReference type="OrthoDB" id="19439at2759"/>
<dbReference type="FunFam" id="3.30.780.10:FF:000009">
    <property type="entry name" value="39S ribosomal protein L49, mitochondrial"/>
    <property type="match status" value="1"/>
</dbReference>
<sequence length="178" mass="21208">MALRNFLKFRLPLLQHRQLNQSISFIPVRASSFNASEEFKDYDNHPDVVVTKNPPEWKYVERLLGYQVIPKPTVKSEYPSGWTAPNPELYKDLPYFIERTKNYMLPVYLHITFRGQRRTTLIKNIEGDIWQLEQELNKVISKRVQKRIFSRINEMSRQIVFKGDYVTLIQKYLADRGL</sequence>
<reference evidence="8 9" key="1">
    <citation type="submission" date="2015-04" db="EMBL/GenBank/DDBJ databases">
        <authorList>
            <person name="Syromyatnikov M.Y."/>
            <person name="Popov V.N."/>
        </authorList>
    </citation>
    <scope>NUCLEOTIDE SEQUENCE [LARGE SCALE GENOMIC DNA]</scope>
</reference>
<name>A0A1J1ID38_9DIPT</name>
<dbReference type="Gene3D" id="3.30.780.10">
    <property type="entry name" value="SUI1-like domain"/>
    <property type="match status" value="1"/>
</dbReference>
<accession>A0A1J1ID38</accession>
<organism evidence="8 9">
    <name type="scientific">Clunio marinus</name>
    <dbReference type="NCBI Taxonomy" id="568069"/>
    <lineage>
        <taxon>Eukaryota</taxon>
        <taxon>Metazoa</taxon>
        <taxon>Ecdysozoa</taxon>
        <taxon>Arthropoda</taxon>
        <taxon>Hexapoda</taxon>
        <taxon>Insecta</taxon>
        <taxon>Pterygota</taxon>
        <taxon>Neoptera</taxon>
        <taxon>Endopterygota</taxon>
        <taxon>Diptera</taxon>
        <taxon>Nematocera</taxon>
        <taxon>Chironomoidea</taxon>
        <taxon>Chironomidae</taxon>
        <taxon>Clunio</taxon>
    </lineage>
</organism>
<evidence type="ECO:0000256" key="3">
    <source>
        <dbReference type="ARBA" id="ARBA00022980"/>
    </source>
</evidence>
<keyword evidence="9" id="KW-1185">Reference proteome</keyword>
<dbReference type="AlphaFoldDB" id="A0A1J1ID38"/>
<evidence type="ECO:0000256" key="7">
    <source>
        <dbReference type="ARBA" id="ARBA00035545"/>
    </source>
</evidence>
<dbReference type="GO" id="GO:0003735">
    <property type="term" value="F:structural constituent of ribosome"/>
    <property type="evidence" value="ECO:0007669"/>
    <property type="project" value="InterPro"/>
</dbReference>
<dbReference type="PANTHER" id="PTHR13477:SF0">
    <property type="entry name" value="LARGE RIBOSOMAL SUBUNIT PROTEIN ML49"/>
    <property type="match status" value="1"/>
</dbReference>
<proteinExistence type="inferred from homology"/>
<evidence type="ECO:0000256" key="4">
    <source>
        <dbReference type="ARBA" id="ARBA00023128"/>
    </source>
</evidence>
<evidence type="ECO:0000256" key="5">
    <source>
        <dbReference type="ARBA" id="ARBA00023274"/>
    </source>
</evidence>
<keyword evidence="4" id="KW-0496">Mitochondrion</keyword>
<protein>
    <recommendedName>
        <fullName evidence="6">Large ribosomal subunit protein mL49</fullName>
    </recommendedName>
    <alternativeName>
        <fullName evidence="7">39S ribosomal protein L49, mitochondrial</fullName>
    </alternativeName>
</protein>